<feature type="domain" description="Amidohydrolase 3" evidence="1">
    <location>
        <begin position="3"/>
        <end position="350"/>
    </location>
</feature>
<evidence type="ECO:0000259" key="1">
    <source>
        <dbReference type="Pfam" id="PF07969"/>
    </source>
</evidence>
<sequence>MTSRAERRAAILRAGELLASLGITSYTEPGIGPGEDDGQTGCFGQDVFDAYVELEAEGALRARVNVLALFGLLDGASSLEAFAAGLRGLDRETSRPDRLRVAGVKVFGDGIPPMLQAWTRHPYPDGSHGGLLVDGADLADRERNLRAMIRLAHDAGLQVGVHATGDRTIDTVIDEVARAVGDRPADLRHYVIHGDLAAPASIERLARLGMGINVQAGIAGATSGWLAGVLGEEVARAAWPIDAALRAGVLSLSSDAPILGPDWRQGIAAADAWMGAPADDAERAARMGALLRACTVAPARQDRAEAWKGTLAPGMVADLAVLETDPFEVTPAELPAVAVELTVVDGDIVYERVPAGAAAE</sequence>
<dbReference type="InterPro" id="IPR013108">
    <property type="entry name" value="Amidohydro_3"/>
</dbReference>
<evidence type="ECO:0000313" key="2">
    <source>
        <dbReference type="EMBL" id="UOE44377.1"/>
    </source>
</evidence>
<dbReference type="PANTHER" id="PTHR22642:SF2">
    <property type="entry name" value="PROTEIN LONG AFTER FAR-RED 3"/>
    <property type="match status" value="1"/>
</dbReference>
<dbReference type="InterPro" id="IPR011059">
    <property type="entry name" value="Metal-dep_hydrolase_composite"/>
</dbReference>
<organism evidence="2 3">
    <name type="scientific">Agromyces larvae</name>
    <dbReference type="NCBI Taxonomy" id="2929802"/>
    <lineage>
        <taxon>Bacteria</taxon>
        <taxon>Bacillati</taxon>
        <taxon>Actinomycetota</taxon>
        <taxon>Actinomycetes</taxon>
        <taxon>Micrococcales</taxon>
        <taxon>Microbacteriaceae</taxon>
        <taxon>Agromyces</taxon>
    </lineage>
</organism>
<evidence type="ECO:0000313" key="3">
    <source>
        <dbReference type="Proteomes" id="UP000832097"/>
    </source>
</evidence>
<dbReference type="SUPFAM" id="SSF51556">
    <property type="entry name" value="Metallo-dependent hydrolases"/>
    <property type="match status" value="1"/>
</dbReference>
<dbReference type="SUPFAM" id="SSF51338">
    <property type="entry name" value="Composite domain of metallo-dependent hydrolases"/>
    <property type="match status" value="1"/>
</dbReference>
<dbReference type="Pfam" id="PF07969">
    <property type="entry name" value="Amidohydro_3"/>
    <property type="match status" value="1"/>
</dbReference>
<gene>
    <name evidence="2" type="ORF">MTO99_00870</name>
</gene>
<protein>
    <submittedName>
        <fullName evidence="2">Amidohydrolase family protein</fullName>
    </submittedName>
</protein>
<keyword evidence="3" id="KW-1185">Reference proteome</keyword>
<reference evidence="2 3" key="1">
    <citation type="submission" date="2022-03" db="EMBL/GenBank/DDBJ databases">
        <title>Mucilaginibacter sp. isolated from the gut of Protaetia brevitarsis seulensis larvae.</title>
        <authorList>
            <person name="Won M."/>
            <person name="Kim S.-J."/>
            <person name="Kwon S.-W."/>
        </authorList>
    </citation>
    <scope>NUCLEOTIDE SEQUENCE [LARGE SCALE GENOMIC DNA]</scope>
    <source>
        <strain evidence="2 3">CFWR-12</strain>
    </source>
</reference>
<name>A0ABY4BYW8_9MICO</name>
<dbReference type="Gene3D" id="3.20.20.140">
    <property type="entry name" value="Metal-dependent hydrolases"/>
    <property type="match status" value="1"/>
</dbReference>
<proteinExistence type="predicted"/>
<dbReference type="Proteomes" id="UP000832097">
    <property type="component" value="Chromosome"/>
</dbReference>
<dbReference type="Gene3D" id="2.30.40.10">
    <property type="entry name" value="Urease, subunit C, domain 1"/>
    <property type="match status" value="1"/>
</dbReference>
<dbReference type="PANTHER" id="PTHR22642">
    <property type="entry name" value="IMIDAZOLONEPROPIONASE"/>
    <property type="match status" value="1"/>
</dbReference>
<accession>A0ABY4BYW8</accession>
<dbReference type="EMBL" id="CP094528">
    <property type="protein sequence ID" value="UOE44377.1"/>
    <property type="molecule type" value="Genomic_DNA"/>
</dbReference>
<dbReference type="InterPro" id="IPR032466">
    <property type="entry name" value="Metal_Hydrolase"/>
</dbReference>